<evidence type="ECO:0000313" key="4">
    <source>
        <dbReference type="Proteomes" id="UP000011087"/>
    </source>
</evidence>
<dbReference type="InterPro" id="IPR012389">
    <property type="entry name" value="Cyclin_P/U"/>
</dbReference>
<dbReference type="GeneID" id="17305504"/>
<proteinExistence type="predicted"/>
<keyword evidence="4" id="KW-1185">Reference proteome</keyword>
<evidence type="ECO:0000256" key="1">
    <source>
        <dbReference type="ARBA" id="ARBA00023127"/>
    </source>
</evidence>
<dbReference type="STRING" id="905079.L1JK41"/>
<evidence type="ECO:0000313" key="2">
    <source>
        <dbReference type="EMBL" id="EKX48883.1"/>
    </source>
</evidence>
<feature type="non-terminal residue" evidence="2">
    <location>
        <position position="1"/>
    </location>
</feature>
<sequence>QERLVAVIAVMLQETVNATQSLCRPTKLSSFDGPKPHLSASSYVKRIMKYSDASPCCLVVGAIYLERLKKRDDMVALTVYNFQRLFLVAVMLASKFLDDAYASNRIWAEIGGLMVEELNHLELEFLYRIAFSLSISREEYDWYAEELHRRADL</sequence>
<reference evidence="3" key="3">
    <citation type="submission" date="2016-03" db="UniProtKB">
        <authorList>
            <consortium name="EnsemblProtists"/>
        </authorList>
    </citation>
    <scope>IDENTIFICATION</scope>
</reference>
<gene>
    <name evidence="2" type="ORF">GUITHDRAFT_58753</name>
</gene>
<feature type="non-terminal residue" evidence="2">
    <location>
        <position position="153"/>
    </location>
</feature>
<evidence type="ECO:0008006" key="5">
    <source>
        <dbReference type="Google" id="ProtNLM"/>
    </source>
</evidence>
<dbReference type="EnsemblProtists" id="EKX48883">
    <property type="protein sequence ID" value="EKX48883"/>
    <property type="gene ID" value="GUITHDRAFT_58753"/>
</dbReference>
<dbReference type="OMA" id="SCKSELM"/>
<dbReference type="EMBL" id="JH992984">
    <property type="protein sequence ID" value="EKX48883.1"/>
    <property type="molecule type" value="Genomic_DNA"/>
</dbReference>
<dbReference type="Proteomes" id="UP000011087">
    <property type="component" value="Unassembled WGS sequence"/>
</dbReference>
<accession>L1JK41</accession>
<organism evidence="2">
    <name type="scientific">Guillardia theta (strain CCMP2712)</name>
    <name type="common">Cryptophyte</name>
    <dbReference type="NCBI Taxonomy" id="905079"/>
    <lineage>
        <taxon>Eukaryota</taxon>
        <taxon>Cryptophyceae</taxon>
        <taxon>Pyrenomonadales</taxon>
        <taxon>Geminigeraceae</taxon>
        <taxon>Guillardia</taxon>
    </lineage>
</organism>
<dbReference type="SUPFAM" id="SSF47954">
    <property type="entry name" value="Cyclin-like"/>
    <property type="match status" value="1"/>
</dbReference>
<evidence type="ECO:0000313" key="3">
    <source>
        <dbReference type="EnsemblProtists" id="EKX48883"/>
    </source>
</evidence>
<dbReference type="InterPro" id="IPR036915">
    <property type="entry name" value="Cyclin-like_sf"/>
</dbReference>
<dbReference type="Gene3D" id="1.10.472.10">
    <property type="entry name" value="Cyclin-like"/>
    <property type="match status" value="1"/>
</dbReference>
<dbReference type="OrthoDB" id="337735at2759"/>
<dbReference type="eggNOG" id="KOG1674">
    <property type="taxonomic scope" value="Eukaryota"/>
</dbReference>
<reference evidence="4" key="2">
    <citation type="submission" date="2012-11" db="EMBL/GenBank/DDBJ databases">
        <authorList>
            <person name="Kuo A."/>
            <person name="Curtis B.A."/>
            <person name="Tanifuji G."/>
            <person name="Burki F."/>
            <person name="Gruber A."/>
            <person name="Irimia M."/>
            <person name="Maruyama S."/>
            <person name="Arias M.C."/>
            <person name="Ball S.G."/>
            <person name="Gile G.H."/>
            <person name="Hirakawa Y."/>
            <person name="Hopkins J.F."/>
            <person name="Rensing S.A."/>
            <person name="Schmutz J."/>
            <person name="Symeonidi A."/>
            <person name="Elias M."/>
            <person name="Eveleigh R.J."/>
            <person name="Herman E.K."/>
            <person name="Klute M.J."/>
            <person name="Nakayama T."/>
            <person name="Obornik M."/>
            <person name="Reyes-Prieto A."/>
            <person name="Armbrust E.V."/>
            <person name="Aves S.J."/>
            <person name="Beiko R.G."/>
            <person name="Coutinho P."/>
            <person name="Dacks J.B."/>
            <person name="Durnford D.G."/>
            <person name="Fast N.M."/>
            <person name="Green B.R."/>
            <person name="Grisdale C."/>
            <person name="Hempe F."/>
            <person name="Henrissat B."/>
            <person name="Hoppner M.P."/>
            <person name="Ishida K.-I."/>
            <person name="Kim E."/>
            <person name="Koreny L."/>
            <person name="Kroth P.G."/>
            <person name="Liu Y."/>
            <person name="Malik S.-B."/>
            <person name="Maier U.G."/>
            <person name="McRose D."/>
            <person name="Mock T."/>
            <person name="Neilson J.A."/>
            <person name="Onodera N.T."/>
            <person name="Poole A.M."/>
            <person name="Pritham E.J."/>
            <person name="Richards T.A."/>
            <person name="Rocap G."/>
            <person name="Roy S.W."/>
            <person name="Sarai C."/>
            <person name="Schaack S."/>
            <person name="Shirato S."/>
            <person name="Slamovits C.H."/>
            <person name="Spencer D.F."/>
            <person name="Suzuki S."/>
            <person name="Worden A.Z."/>
            <person name="Zauner S."/>
            <person name="Barry K."/>
            <person name="Bell C."/>
            <person name="Bharti A.K."/>
            <person name="Crow J.A."/>
            <person name="Grimwood J."/>
            <person name="Kramer R."/>
            <person name="Lindquist E."/>
            <person name="Lucas S."/>
            <person name="Salamov A."/>
            <person name="McFadden G.I."/>
            <person name="Lane C.E."/>
            <person name="Keeling P.J."/>
            <person name="Gray M.W."/>
            <person name="Grigoriev I.V."/>
            <person name="Archibald J.M."/>
        </authorList>
    </citation>
    <scope>NUCLEOTIDE SEQUENCE</scope>
    <source>
        <strain evidence="4">CCMP2712</strain>
    </source>
</reference>
<keyword evidence="1" id="KW-0195">Cyclin</keyword>
<protein>
    <recommendedName>
        <fullName evidence="5">Cyclin</fullName>
    </recommendedName>
</protein>
<name>L1JK41_GUITC</name>
<dbReference type="InterPro" id="IPR013922">
    <property type="entry name" value="Cyclin_PHO80-like"/>
</dbReference>
<dbReference type="PANTHER" id="PTHR15615">
    <property type="match status" value="1"/>
</dbReference>
<dbReference type="HOGENOM" id="CLU_057371_2_2_1"/>
<dbReference type="Pfam" id="PF08613">
    <property type="entry name" value="Cyclin"/>
    <property type="match status" value="1"/>
</dbReference>
<dbReference type="PANTHER" id="PTHR15615:SF108">
    <property type="entry name" value="PROTEIN CNPPD1"/>
    <property type="match status" value="1"/>
</dbReference>
<reference evidence="2 4" key="1">
    <citation type="journal article" date="2012" name="Nature">
        <title>Algal genomes reveal evolutionary mosaicism and the fate of nucleomorphs.</title>
        <authorList>
            <consortium name="DOE Joint Genome Institute"/>
            <person name="Curtis B.A."/>
            <person name="Tanifuji G."/>
            <person name="Burki F."/>
            <person name="Gruber A."/>
            <person name="Irimia M."/>
            <person name="Maruyama S."/>
            <person name="Arias M.C."/>
            <person name="Ball S.G."/>
            <person name="Gile G.H."/>
            <person name="Hirakawa Y."/>
            <person name="Hopkins J.F."/>
            <person name="Kuo A."/>
            <person name="Rensing S.A."/>
            <person name="Schmutz J."/>
            <person name="Symeonidi A."/>
            <person name="Elias M."/>
            <person name="Eveleigh R.J."/>
            <person name="Herman E.K."/>
            <person name="Klute M.J."/>
            <person name="Nakayama T."/>
            <person name="Obornik M."/>
            <person name="Reyes-Prieto A."/>
            <person name="Armbrust E.V."/>
            <person name="Aves S.J."/>
            <person name="Beiko R.G."/>
            <person name="Coutinho P."/>
            <person name="Dacks J.B."/>
            <person name="Durnford D.G."/>
            <person name="Fast N.M."/>
            <person name="Green B.R."/>
            <person name="Grisdale C.J."/>
            <person name="Hempel F."/>
            <person name="Henrissat B."/>
            <person name="Hoppner M.P."/>
            <person name="Ishida K."/>
            <person name="Kim E."/>
            <person name="Koreny L."/>
            <person name="Kroth P.G."/>
            <person name="Liu Y."/>
            <person name="Malik S.B."/>
            <person name="Maier U.G."/>
            <person name="McRose D."/>
            <person name="Mock T."/>
            <person name="Neilson J.A."/>
            <person name="Onodera N.T."/>
            <person name="Poole A.M."/>
            <person name="Pritham E.J."/>
            <person name="Richards T.A."/>
            <person name="Rocap G."/>
            <person name="Roy S.W."/>
            <person name="Sarai C."/>
            <person name="Schaack S."/>
            <person name="Shirato S."/>
            <person name="Slamovits C.H."/>
            <person name="Spencer D.F."/>
            <person name="Suzuki S."/>
            <person name="Worden A.Z."/>
            <person name="Zauner S."/>
            <person name="Barry K."/>
            <person name="Bell C."/>
            <person name="Bharti A.K."/>
            <person name="Crow J.A."/>
            <person name="Grimwood J."/>
            <person name="Kramer R."/>
            <person name="Lindquist E."/>
            <person name="Lucas S."/>
            <person name="Salamov A."/>
            <person name="McFadden G.I."/>
            <person name="Lane C.E."/>
            <person name="Keeling P.J."/>
            <person name="Gray M.W."/>
            <person name="Grigoriev I.V."/>
            <person name="Archibald J.M."/>
        </authorList>
    </citation>
    <scope>NUCLEOTIDE SEQUENCE</scope>
    <source>
        <strain evidence="2 4">CCMP2712</strain>
    </source>
</reference>
<dbReference type="RefSeq" id="XP_005835863.1">
    <property type="nucleotide sequence ID" value="XM_005835806.1"/>
</dbReference>
<dbReference type="GO" id="GO:0019901">
    <property type="term" value="F:protein kinase binding"/>
    <property type="evidence" value="ECO:0007669"/>
    <property type="project" value="InterPro"/>
</dbReference>
<dbReference type="AlphaFoldDB" id="L1JK41"/>
<dbReference type="PIRSF" id="PIRSF027110">
    <property type="entry name" value="PREG"/>
    <property type="match status" value="1"/>
</dbReference>
<dbReference type="PaxDb" id="55529-EKX48883"/>
<dbReference type="KEGG" id="gtt:GUITHDRAFT_58753"/>